<evidence type="ECO:0000256" key="2">
    <source>
        <dbReference type="SAM" id="SignalP"/>
    </source>
</evidence>
<evidence type="ECO:0000256" key="1">
    <source>
        <dbReference type="SAM" id="Phobius"/>
    </source>
</evidence>
<evidence type="ECO:0000313" key="3">
    <source>
        <dbReference type="EMBL" id="KKC32375.1"/>
    </source>
</evidence>
<feature type="chain" id="PRO_5010418689" description="DUF4349 domain-containing protein" evidence="2">
    <location>
        <begin position="22"/>
        <end position="211"/>
    </location>
</feature>
<reference evidence="4 6" key="2">
    <citation type="submission" date="2016-10" db="EMBL/GenBank/DDBJ databases">
        <authorList>
            <person name="de Groot N.N."/>
        </authorList>
    </citation>
    <scope>NUCLEOTIDE SEQUENCE [LARGE SCALE GENOMIC DNA]</scope>
    <source>
        <strain evidence="4 6">CGMCC 1.10210</strain>
    </source>
</reference>
<organism evidence="4 6">
    <name type="scientific">Devosia psychrophila</name>
    <dbReference type="NCBI Taxonomy" id="728005"/>
    <lineage>
        <taxon>Bacteria</taxon>
        <taxon>Pseudomonadati</taxon>
        <taxon>Pseudomonadota</taxon>
        <taxon>Alphaproteobacteria</taxon>
        <taxon>Hyphomicrobiales</taxon>
        <taxon>Devosiaceae</taxon>
        <taxon>Devosia</taxon>
    </lineage>
</organism>
<dbReference type="PATRIC" id="fig|728005.3.peg.930"/>
<evidence type="ECO:0000313" key="5">
    <source>
        <dbReference type="Proteomes" id="UP000033519"/>
    </source>
</evidence>
<evidence type="ECO:0000313" key="4">
    <source>
        <dbReference type="EMBL" id="SFC15455.1"/>
    </source>
</evidence>
<feature type="transmembrane region" description="Helical" evidence="1">
    <location>
        <begin position="168"/>
        <end position="190"/>
    </location>
</feature>
<proteinExistence type="predicted"/>
<dbReference type="EMBL" id="FOMB01000002">
    <property type="protein sequence ID" value="SFC15455.1"/>
    <property type="molecule type" value="Genomic_DNA"/>
</dbReference>
<accession>A0A0F5PUT7</accession>
<dbReference type="OrthoDB" id="7948603at2"/>
<dbReference type="EMBL" id="LAPV01000134">
    <property type="protein sequence ID" value="KKC32375.1"/>
    <property type="molecule type" value="Genomic_DNA"/>
</dbReference>
<keyword evidence="5" id="KW-1185">Reference proteome</keyword>
<keyword evidence="1" id="KW-1133">Transmembrane helix</keyword>
<dbReference type="AlphaFoldDB" id="A0A0F5PUT7"/>
<protein>
    <recommendedName>
        <fullName evidence="7">DUF4349 domain-containing protein</fullName>
    </recommendedName>
</protein>
<keyword evidence="2" id="KW-0732">Signal</keyword>
<dbReference type="Proteomes" id="UP000182258">
    <property type="component" value="Unassembled WGS sequence"/>
</dbReference>
<evidence type="ECO:0000313" key="6">
    <source>
        <dbReference type="Proteomes" id="UP000182258"/>
    </source>
</evidence>
<dbReference type="Proteomes" id="UP000033519">
    <property type="component" value="Unassembled WGS sequence"/>
</dbReference>
<reference evidence="3 5" key="1">
    <citation type="submission" date="2015-03" db="EMBL/GenBank/DDBJ databases">
        <authorList>
            <person name="Lepp D."/>
            <person name="Hassan Y.I."/>
            <person name="Li X.-Z."/>
            <person name="Zhou T."/>
        </authorList>
    </citation>
    <scope>NUCLEOTIDE SEQUENCE [LARGE SCALE GENOMIC DNA]</scope>
    <source>
        <strain evidence="3 5">Cr7-05</strain>
    </source>
</reference>
<name>A0A0F5PUT7_9HYPH</name>
<dbReference type="STRING" id="728005.SAMN04488059_102314"/>
<feature type="signal peptide" evidence="2">
    <location>
        <begin position="1"/>
        <end position="21"/>
    </location>
</feature>
<sequence length="211" mass="21896">MKTFGTLIWICILIGLLPALADEARPSFGGDEFAAGQVFAVAAPVQQDTFAVGHEVTLSGALSGDAHLAGFNVDVGADVAGFFSASHDSRWGDLTAGGNTVTVRSTSPVSDNVRLAGGTVILATPVAGSALVTAKDFMLDQAVEGDFSFYGETPTFGPAARVFGMLPFIGWLLILVLLVFGFGALAIMMSRRWTSRKSNRIPAATPLSAGV</sequence>
<gene>
    <name evidence="4" type="ORF">SAMN04488059_102314</name>
    <name evidence="3" type="ORF">WH91_13795</name>
</gene>
<keyword evidence="1" id="KW-0812">Transmembrane</keyword>
<keyword evidence="1" id="KW-0472">Membrane</keyword>
<evidence type="ECO:0008006" key="7">
    <source>
        <dbReference type="Google" id="ProtNLM"/>
    </source>
</evidence>
<dbReference type="RefSeq" id="WP_046171590.1">
    <property type="nucleotide sequence ID" value="NZ_FOMB01000002.1"/>
</dbReference>